<evidence type="ECO:0000313" key="3">
    <source>
        <dbReference type="Proteomes" id="UP000187209"/>
    </source>
</evidence>
<proteinExistence type="predicted"/>
<accession>A0A1R2BAS7</accession>
<evidence type="ECO:0000256" key="1">
    <source>
        <dbReference type="SAM" id="MobiDB-lite"/>
    </source>
</evidence>
<evidence type="ECO:0000313" key="2">
    <source>
        <dbReference type="EMBL" id="OMJ73872.1"/>
    </source>
</evidence>
<dbReference type="Proteomes" id="UP000187209">
    <property type="component" value="Unassembled WGS sequence"/>
</dbReference>
<reference evidence="2 3" key="1">
    <citation type="submission" date="2016-11" db="EMBL/GenBank/DDBJ databases">
        <title>The macronuclear genome of Stentor coeruleus: a giant cell with tiny introns.</title>
        <authorList>
            <person name="Slabodnick M."/>
            <person name="Ruby J.G."/>
            <person name="Reiff S.B."/>
            <person name="Swart E.C."/>
            <person name="Gosai S."/>
            <person name="Prabakaran S."/>
            <person name="Witkowska E."/>
            <person name="Larue G.E."/>
            <person name="Fisher S."/>
            <person name="Freeman R.M."/>
            <person name="Gunawardena J."/>
            <person name="Chu W."/>
            <person name="Stover N.A."/>
            <person name="Gregory B.D."/>
            <person name="Nowacki M."/>
            <person name="Derisi J."/>
            <person name="Roy S.W."/>
            <person name="Marshall W.F."/>
            <person name="Sood P."/>
        </authorList>
    </citation>
    <scope>NUCLEOTIDE SEQUENCE [LARGE SCALE GENOMIC DNA]</scope>
    <source>
        <strain evidence="2">WM001</strain>
    </source>
</reference>
<dbReference type="AlphaFoldDB" id="A0A1R2BAS7"/>
<sequence length="198" mass="22841">MILPPIKIIQKRKDYIQQAHDPKNYFSTPLRKFDSTLVRKLVLQPYPEKSTSRIGETLIQTNTTHGYKGYSKAKNILPNKKIANYLEINHNTISVPEYSITPEYLNTIKLLSNEVLDNFSPNRKNMIRKTFQDQRGYLESQNLPNSLYKSPKLPSSRIVVLSKTPDPWSKHIHKPQIKSPNLSSSSSSSSLLFIENHY</sequence>
<gene>
    <name evidence="2" type="ORF">SteCoe_27354</name>
</gene>
<protein>
    <submittedName>
        <fullName evidence="2">Uncharacterized protein</fullName>
    </submittedName>
</protein>
<feature type="region of interest" description="Disordered" evidence="1">
    <location>
        <begin position="166"/>
        <end position="189"/>
    </location>
</feature>
<dbReference type="EMBL" id="MPUH01000790">
    <property type="protein sequence ID" value="OMJ73872.1"/>
    <property type="molecule type" value="Genomic_DNA"/>
</dbReference>
<comment type="caution">
    <text evidence="2">The sequence shown here is derived from an EMBL/GenBank/DDBJ whole genome shotgun (WGS) entry which is preliminary data.</text>
</comment>
<name>A0A1R2BAS7_9CILI</name>
<keyword evidence="3" id="KW-1185">Reference proteome</keyword>
<organism evidence="2 3">
    <name type="scientific">Stentor coeruleus</name>
    <dbReference type="NCBI Taxonomy" id="5963"/>
    <lineage>
        <taxon>Eukaryota</taxon>
        <taxon>Sar</taxon>
        <taxon>Alveolata</taxon>
        <taxon>Ciliophora</taxon>
        <taxon>Postciliodesmatophora</taxon>
        <taxon>Heterotrichea</taxon>
        <taxon>Heterotrichida</taxon>
        <taxon>Stentoridae</taxon>
        <taxon>Stentor</taxon>
    </lineage>
</organism>